<dbReference type="AlphaFoldDB" id="A0A1Q9LD07"/>
<accession>A0A1Q9LD07</accession>
<evidence type="ECO:0000256" key="4">
    <source>
        <dbReference type="ARBA" id="ARBA00022630"/>
    </source>
</evidence>
<dbReference type="FunFam" id="3.20.20.70:FF:000082">
    <property type="entry name" value="NADPH-dependent 2,4-dienoyl-CoA reductase"/>
    <property type="match status" value="1"/>
</dbReference>
<comment type="caution">
    <text evidence="12">The sequence shown here is derived from an EMBL/GenBank/DDBJ whole genome shotgun (WGS) entry which is preliminary data.</text>
</comment>
<evidence type="ECO:0000256" key="1">
    <source>
        <dbReference type="ARBA" id="ARBA00001917"/>
    </source>
</evidence>
<dbReference type="GO" id="GO:0010181">
    <property type="term" value="F:FMN binding"/>
    <property type="evidence" value="ECO:0007669"/>
    <property type="project" value="InterPro"/>
</dbReference>
<dbReference type="PANTHER" id="PTHR42917">
    <property type="entry name" value="2,4-DIENOYL-COA REDUCTASE"/>
    <property type="match status" value="1"/>
</dbReference>
<evidence type="ECO:0000259" key="10">
    <source>
        <dbReference type="Pfam" id="PF00724"/>
    </source>
</evidence>
<dbReference type="SUPFAM" id="SSF51395">
    <property type="entry name" value="FMN-linked oxidoreductases"/>
    <property type="match status" value="1"/>
</dbReference>
<dbReference type="Gene3D" id="3.50.50.60">
    <property type="entry name" value="FAD/NAD(P)-binding domain"/>
    <property type="match status" value="1"/>
</dbReference>
<gene>
    <name evidence="12" type="ORF">BJP25_02680</name>
</gene>
<protein>
    <submittedName>
        <fullName evidence="12">NADPH-dependent 2,4-dienoyl-CoA reductase</fullName>
    </submittedName>
</protein>
<name>A0A1Q9LD07_9PSEU</name>
<dbReference type="PRINTS" id="PR00368">
    <property type="entry name" value="FADPNR"/>
</dbReference>
<keyword evidence="7" id="KW-0560">Oxidoreductase</keyword>
<dbReference type="SUPFAM" id="SSF51905">
    <property type="entry name" value="FAD/NAD(P)-binding domain"/>
    <property type="match status" value="1"/>
</dbReference>
<dbReference type="GO" id="GO:0016491">
    <property type="term" value="F:oxidoreductase activity"/>
    <property type="evidence" value="ECO:0007669"/>
    <property type="project" value="UniProtKB-KW"/>
</dbReference>
<evidence type="ECO:0000313" key="13">
    <source>
        <dbReference type="Proteomes" id="UP000186040"/>
    </source>
</evidence>
<dbReference type="GO" id="GO:0046872">
    <property type="term" value="F:metal ion binding"/>
    <property type="evidence" value="ECO:0007669"/>
    <property type="project" value="UniProtKB-KW"/>
</dbReference>
<reference evidence="12 13" key="1">
    <citation type="submission" date="2016-10" db="EMBL/GenBank/DDBJ databases">
        <title>The Draft Genome Sequence of Actinokineospora bangkokensis 44EHWT reveals the biosynthetic pathway of antifungal compounds Thailandins with unusual extender unit butylmalonyl-CoA.</title>
        <authorList>
            <person name="Greule A."/>
            <person name="Intra B."/>
            <person name="Flemming S."/>
            <person name="Rommel M.G."/>
            <person name="Panbangred W."/>
            <person name="Bechthold A."/>
        </authorList>
    </citation>
    <scope>NUCLEOTIDE SEQUENCE [LARGE SCALE GENOMIC DNA]</scope>
    <source>
        <strain evidence="12 13">44EHW</strain>
    </source>
</reference>
<evidence type="ECO:0000256" key="6">
    <source>
        <dbReference type="ARBA" id="ARBA00022723"/>
    </source>
</evidence>
<evidence type="ECO:0000256" key="8">
    <source>
        <dbReference type="ARBA" id="ARBA00023004"/>
    </source>
</evidence>
<evidence type="ECO:0000259" key="11">
    <source>
        <dbReference type="Pfam" id="PF07992"/>
    </source>
</evidence>
<feature type="domain" description="FAD/NAD(P)-binding" evidence="11">
    <location>
        <begin position="377"/>
        <end position="640"/>
    </location>
</feature>
<dbReference type="OrthoDB" id="3169239at2"/>
<evidence type="ECO:0000256" key="5">
    <source>
        <dbReference type="ARBA" id="ARBA00022643"/>
    </source>
</evidence>
<dbReference type="PRINTS" id="PR00411">
    <property type="entry name" value="PNDRDTASEI"/>
</dbReference>
<dbReference type="EMBL" id="MKQR01000028">
    <property type="protein sequence ID" value="OLR89920.1"/>
    <property type="molecule type" value="Genomic_DNA"/>
</dbReference>
<comment type="similarity">
    <text evidence="3">In the N-terminal section; belongs to the NADH:flavin oxidoreductase/NADH oxidase family.</text>
</comment>
<proteinExistence type="inferred from homology"/>
<sequence length="660" mass="70940">MSEYPTLLSPLDLGFTALRNRVVMGSMHTGLEDSARDVPKLAAYFAERARGGVGLMITGGFAPNRTGWLKPFASKMTTRREAARHREVTGAVHEAGGKIAMQLLHAGRYAYHPFSASASAIKAPINPFKPRALSDRGVGRTVDDFARAAELAREAGYDGVEIMGSEGYLINQFLAERTNKRTDRWGGSPENRRRFPVEVVRRVRAAVGPDFIIVYRLSMAELVPGGQSWAEVVALGQEVEAAGATIINTGIGWHEARVPTIVTSVPRAQFTGITAAFKPHVSIPVITSNRINMPEVAEEVLHRGDADLVSMARPLLADPDWVRKAGSGRTDEINTCIACNQACLDHIFANRRASCMVNPRAARETELVLLPARRAKRIAVVGAGPAGLAAAVELGQRGHSVELFEAQPDLGGQFAIAQRIPGKEEFAETIRYFTRRLAVTGVTVHLSTTATPEVLNAFDEVVLATGVAPRVPAIEGVDHPSVLTYADVVRHGKPVGDTVAVIGAGGIGVDVTEFLTHSGADWAAEWGVTERGELTEPKPAPPARTVYLLQRKPGPIGKNLGKTTGWVHRAALKAKGVEQLRGVNYERIDDEGLHITFGKERTDPRTLRVDTVVLCAGQEPVRDLADALSVPVHLIGGADVAAELDAKRAIDQGTRLAATL</sequence>
<dbReference type="InterPro" id="IPR051793">
    <property type="entry name" value="NADH:flavin_oxidoreductase"/>
</dbReference>
<keyword evidence="5" id="KW-0288">FMN</keyword>
<dbReference type="SUPFAM" id="SSF51971">
    <property type="entry name" value="Nucleotide-binding domain"/>
    <property type="match status" value="1"/>
</dbReference>
<dbReference type="Gene3D" id="3.40.50.720">
    <property type="entry name" value="NAD(P)-binding Rossmann-like Domain"/>
    <property type="match status" value="1"/>
</dbReference>
<dbReference type="Pfam" id="PF00724">
    <property type="entry name" value="Oxidored_FMN"/>
    <property type="match status" value="1"/>
</dbReference>
<keyword evidence="6" id="KW-0479">Metal-binding</keyword>
<feature type="domain" description="NADH:flavin oxidoreductase/NADH oxidase N-terminal" evidence="10">
    <location>
        <begin position="7"/>
        <end position="332"/>
    </location>
</feature>
<evidence type="ECO:0000256" key="7">
    <source>
        <dbReference type="ARBA" id="ARBA00023002"/>
    </source>
</evidence>
<dbReference type="GO" id="GO:0051536">
    <property type="term" value="F:iron-sulfur cluster binding"/>
    <property type="evidence" value="ECO:0007669"/>
    <property type="project" value="UniProtKB-KW"/>
</dbReference>
<comment type="cofactor">
    <cofactor evidence="2">
        <name>[4Fe-4S] cluster</name>
        <dbReference type="ChEBI" id="CHEBI:49883"/>
    </cofactor>
</comment>
<organism evidence="12 13">
    <name type="scientific">Actinokineospora bangkokensis</name>
    <dbReference type="NCBI Taxonomy" id="1193682"/>
    <lineage>
        <taxon>Bacteria</taxon>
        <taxon>Bacillati</taxon>
        <taxon>Actinomycetota</taxon>
        <taxon>Actinomycetes</taxon>
        <taxon>Pseudonocardiales</taxon>
        <taxon>Pseudonocardiaceae</taxon>
        <taxon>Actinokineospora</taxon>
    </lineage>
</organism>
<dbReference type="InterPro" id="IPR001155">
    <property type="entry name" value="OxRdtase_FMN_N"/>
</dbReference>
<dbReference type="Proteomes" id="UP000186040">
    <property type="component" value="Unassembled WGS sequence"/>
</dbReference>
<keyword evidence="4" id="KW-0285">Flavoprotein</keyword>
<dbReference type="InterPro" id="IPR013785">
    <property type="entry name" value="Aldolase_TIM"/>
</dbReference>
<evidence type="ECO:0000313" key="12">
    <source>
        <dbReference type="EMBL" id="OLR89920.1"/>
    </source>
</evidence>
<evidence type="ECO:0000256" key="9">
    <source>
        <dbReference type="ARBA" id="ARBA00023014"/>
    </source>
</evidence>
<keyword evidence="13" id="KW-1185">Reference proteome</keyword>
<dbReference type="Pfam" id="PF07992">
    <property type="entry name" value="Pyr_redox_2"/>
    <property type="match status" value="1"/>
</dbReference>
<dbReference type="STRING" id="1193682.BJP25_02680"/>
<dbReference type="CDD" id="cd02930">
    <property type="entry name" value="DCR_FMN"/>
    <property type="match status" value="1"/>
</dbReference>
<comment type="cofactor">
    <cofactor evidence="1">
        <name>FMN</name>
        <dbReference type="ChEBI" id="CHEBI:58210"/>
    </cofactor>
</comment>
<dbReference type="Gene3D" id="3.20.20.70">
    <property type="entry name" value="Aldolase class I"/>
    <property type="match status" value="1"/>
</dbReference>
<evidence type="ECO:0000256" key="3">
    <source>
        <dbReference type="ARBA" id="ARBA00011048"/>
    </source>
</evidence>
<keyword evidence="8" id="KW-0408">Iron</keyword>
<evidence type="ECO:0000256" key="2">
    <source>
        <dbReference type="ARBA" id="ARBA00001966"/>
    </source>
</evidence>
<keyword evidence="9" id="KW-0411">Iron-sulfur</keyword>
<dbReference type="RefSeq" id="WP_075978127.1">
    <property type="nucleotide sequence ID" value="NZ_MKQR01000028.1"/>
</dbReference>
<dbReference type="InterPro" id="IPR023753">
    <property type="entry name" value="FAD/NAD-binding_dom"/>
</dbReference>
<dbReference type="PANTHER" id="PTHR42917:SF2">
    <property type="entry name" value="2,4-DIENOYL-COA REDUCTASE [(2E)-ENOYL-COA-PRODUCING]"/>
    <property type="match status" value="1"/>
</dbReference>
<dbReference type="InterPro" id="IPR036188">
    <property type="entry name" value="FAD/NAD-bd_sf"/>
</dbReference>